<dbReference type="Gene3D" id="2.30.29.30">
    <property type="entry name" value="Pleckstrin-homology domain (PH domain)/Phosphotyrosine-binding domain (PTB)"/>
    <property type="match status" value="1"/>
</dbReference>
<sequence>MASDYAAPTAGPSSASVANASPQKFASPPVALSKRTSSRNALSESYNGGKESPPTTPPPNARRRTKLKEKGKQTAKAQTNAEEYSAVIDNRHSHGLSWSSTTRDSVVDNLLFSLDNLSRTDVRDEEDRAIEAADFDRQKYMLPFAPPPRPTIAKTQRPRGHTYSSSSSSVYERPGMMDSPSTYSGTPKGRRSNSSSNFGIQHNMSAKVRASRHRGASSLSTDTSTIGSNGLLGRESTDNKPTFDRTSLEYGYSTITSPSNIKRNRRSLSMSQIHEMFATSEGESGASMINRGRPVPSVYSPFDVDGNAAPEPTIAAGPRKQQNPTAVGPVYVNQAPKGSSIRKVTTHTDLRSSSMPMPSQAIPQSIRNQADEFVRASSMRGQPSIPGQEKPLQSPSLQPPHGPRAAGSSRERPGFFKRVFGSSSSRGSNDRVETLGYSDLVGAPERNSSSGGGTQHPRTGTRRSSARDIPQTSGGSSHPPVALNKKPSSFFRRRKKSTSELSPPPPLPLGIANAKKTGSGADSPSASSLWKVMDPYLAGEDAPPVPSSLSKEKSKEDESSRPTTNDSTEDSDNLDIFHSGYTPPPDASLGRRNPLTRMSSDTEKGHAREDSGAAKMKVKKKKQDTLSPLQQTSFLFNSHSNENLRVTPPPISPALVSPMAREVSPVDESGEDRRPVSRASTGDGITGSQAVSPMEEEMEASQHAREGSDGDGGFVKRSIDLRPDSKRGERLLLIPTASEEMLGYSSKELATVIESGSPTKEDSSQPTSAKSPAFHTATSANFPNEVHSPTSPSTRFHSAASLPLVQIDGADPRKSVEANGMTVDTGPAEPVPALPTDVTDSNAEYRERARKIFDGDEEDVSKAEASSWLGERNTLSTKTLEAYMNLFDYAGFSILVALRLLCGKLTLKGETQQFDRIINALSARWCECNPHHGFKAQDVVHTICYSLILLNTDLHMADIGEKMSRSAYVKNTLPTIRRVAADAAPSAFEETVKPKPNASRPTLPWSDSSNTIQQLSPSERTSFEHERPRQLKRLSIRPMMDRQDSDNGTPTESAGGGNNAFNALVNQPWSGSPKGWELELENILKSFYASVRSDPLPLHGGPAMPENVPAERNLSVQNFNSGLKRTGSLISKAPSDNASFRSKAGGFRTMTMGFQNKYNRSRPKLYPNSTYGSSGTSFDDGSVWSPAQSSAWSKGSASRTLTSASMQSLGTHFSSAGGDFKHSIGFANALSQAIIREENAFTQSDGESVSMSVPGGLLEDESLALEGAPWAKEGLVQHKHHLEASGKKAKERSWNDCFAVISKGKLTLFNFNTTSNSKSIGRKAFTKPQSNGRAATANVSGQRVGGGDWMENAEQLAVFVLRQTIASVLPPPGYGKTRPNVWALSLPSGAVHLFQVGTPDIAAEFMSSANYWSARLSKEPLSGGVSNIEYGWSDNVINPALLEPSRSEAASPTPPSSSHPPGSMQNRPHHSHSNSSGAAGLSRPSFQSSLRGSFDTGFGGAHRVRLPGDKVQMAEWTPPTQSMMASQLMEVDQLRALRAYVAGVEGELKGHNELKGAIELAYSPRQANHTRAMANWQRKSDHLLREIVKFQTYVDSLAAAQKAKDAFYARKEAKEAERRAREDVVALAAAAETQGSVSGVSTGSTGTGS</sequence>
<feature type="region of interest" description="Disordered" evidence="1">
    <location>
        <begin position="1445"/>
        <end position="1486"/>
    </location>
</feature>
<dbReference type="PROSITE" id="PS50190">
    <property type="entry name" value="SEC7"/>
    <property type="match status" value="1"/>
</dbReference>
<dbReference type="InterPro" id="IPR023394">
    <property type="entry name" value="Sec7_C_sf"/>
</dbReference>
<feature type="compositionally biased region" description="Basic and acidic residues" evidence="1">
    <location>
        <begin position="235"/>
        <end position="245"/>
    </location>
</feature>
<dbReference type="InterPro" id="IPR000904">
    <property type="entry name" value="Sec7_dom"/>
</dbReference>
<feature type="region of interest" description="Disordered" evidence="1">
    <location>
        <begin position="752"/>
        <end position="797"/>
    </location>
</feature>
<dbReference type="SMART" id="SM00222">
    <property type="entry name" value="Sec7"/>
    <property type="match status" value="1"/>
</dbReference>
<feature type="region of interest" description="Disordered" evidence="1">
    <location>
        <begin position="141"/>
        <end position="245"/>
    </location>
</feature>
<dbReference type="Gene3D" id="1.10.1000.11">
    <property type="entry name" value="Arf Nucleotide-binding Site Opener,domain 2"/>
    <property type="match status" value="1"/>
</dbReference>
<dbReference type="PANTHER" id="PTHR10663">
    <property type="entry name" value="GUANYL-NUCLEOTIDE EXCHANGE FACTOR"/>
    <property type="match status" value="1"/>
</dbReference>
<dbReference type="PANTHER" id="PTHR10663:SF373">
    <property type="entry name" value="PH AND SEC7 DOMAIN-CONTAINING PROTEIN C11E3.11C"/>
    <property type="match status" value="1"/>
</dbReference>
<organism evidence="3 4">
    <name type="scientific">Saxophila tyrrhenica</name>
    <dbReference type="NCBI Taxonomy" id="1690608"/>
    <lineage>
        <taxon>Eukaryota</taxon>
        <taxon>Fungi</taxon>
        <taxon>Dikarya</taxon>
        <taxon>Ascomycota</taxon>
        <taxon>Pezizomycotina</taxon>
        <taxon>Dothideomycetes</taxon>
        <taxon>Dothideomycetidae</taxon>
        <taxon>Mycosphaerellales</taxon>
        <taxon>Extremaceae</taxon>
        <taxon>Saxophila</taxon>
    </lineage>
</organism>
<protein>
    <recommendedName>
        <fullName evidence="2">SEC7 domain-containing protein</fullName>
    </recommendedName>
</protein>
<feature type="region of interest" description="Disordered" evidence="1">
    <location>
        <begin position="304"/>
        <end position="342"/>
    </location>
</feature>
<feature type="compositionally biased region" description="Polar residues" evidence="1">
    <location>
        <begin position="192"/>
        <end position="204"/>
    </location>
</feature>
<dbReference type="Pfam" id="PF15410">
    <property type="entry name" value="PH_9"/>
    <property type="match status" value="1"/>
</dbReference>
<accession>A0AAV9PH86</accession>
<reference evidence="3 4" key="1">
    <citation type="submission" date="2023-08" db="EMBL/GenBank/DDBJ databases">
        <title>Black Yeasts Isolated from many extreme environments.</title>
        <authorList>
            <person name="Coleine C."/>
            <person name="Stajich J.E."/>
            <person name="Selbmann L."/>
        </authorList>
    </citation>
    <scope>NUCLEOTIDE SEQUENCE [LARGE SCALE GENOMIC DNA]</scope>
    <source>
        <strain evidence="3 4">CCFEE 5935</strain>
    </source>
</reference>
<comment type="caution">
    <text evidence="3">The sequence shown here is derived from an EMBL/GenBank/DDBJ whole genome shotgun (WGS) entry which is preliminary data.</text>
</comment>
<dbReference type="Proteomes" id="UP001337655">
    <property type="component" value="Unassembled WGS sequence"/>
</dbReference>
<dbReference type="InterPro" id="IPR035999">
    <property type="entry name" value="Sec7_dom_sf"/>
</dbReference>
<dbReference type="GO" id="GO:0032012">
    <property type="term" value="P:regulation of ARF protein signal transduction"/>
    <property type="evidence" value="ECO:0007669"/>
    <property type="project" value="InterPro"/>
</dbReference>
<feature type="region of interest" description="Disordered" evidence="1">
    <location>
        <begin position="378"/>
        <end position="730"/>
    </location>
</feature>
<dbReference type="SUPFAM" id="SSF48425">
    <property type="entry name" value="Sec7 domain"/>
    <property type="match status" value="1"/>
</dbReference>
<feature type="compositionally biased region" description="Basic and acidic residues" evidence="1">
    <location>
        <begin position="717"/>
        <end position="730"/>
    </location>
</feature>
<name>A0AAV9PH86_9PEZI</name>
<feature type="region of interest" description="Disordered" evidence="1">
    <location>
        <begin position="987"/>
        <end position="1062"/>
    </location>
</feature>
<feature type="compositionally biased region" description="Polar residues" evidence="1">
    <location>
        <begin position="217"/>
        <end position="228"/>
    </location>
</feature>
<dbReference type="InterPro" id="IPR041681">
    <property type="entry name" value="PH_9"/>
</dbReference>
<gene>
    <name evidence="3" type="ORF">LTR77_003231</name>
</gene>
<dbReference type="RefSeq" id="XP_064661827.1">
    <property type="nucleotide sequence ID" value="XM_064800488.1"/>
</dbReference>
<evidence type="ECO:0000256" key="1">
    <source>
        <dbReference type="SAM" id="MobiDB-lite"/>
    </source>
</evidence>
<feature type="compositionally biased region" description="Polar residues" evidence="1">
    <location>
        <begin position="625"/>
        <end position="644"/>
    </location>
</feature>
<feature type="compositionally biased region" description="Polar residues" evidence="1">
    <location>
        <begin position="11"/>
        <end position="24"/>
    </location>
</feature>
<dbReference type="EMBL" id="JAVRRT010000004">
    <property type="protein sequence ID" value="KAK5173109.1"/>
    <property type="molecule type" value="Genomic_DNA"/>
</dbReference>
<feature type="compositionally biased region" description="Polar residues" evidence="1">
    <location>
        <begin position="754"/>
        <end position="796"/>
    </location>
</feature>
<dbReference type="InterPro" id="IPR011993">
    <property type="entry name" value="PH-like_dom_sf"/>
</dbReference>
<feature type="domain" description="SEC7" evidence="2">
    <location>
        <begin position="811"/>
        <end position="979"/>
    </location>
</feature>
<proteinExistence type="predicted"/>
<evidence type="ECO:0000259" key="2">
    <source>
        <dbReference type="PROSITE" id="PS50190"/>
    </source>
</evidence>
<evidence type="ECO:0000313" key="3">
    <source>
        <dbReference type="EMBL" id="KAK5173109.1"/>
    </source>
</evidence>
<feature type="compositionally biased region" description="Polar residues" evidence="1">
    <location>
        <begin position="34"/>
        <end position="46"/>
    </location>
</feature>
<dbReference type="Pfam" id="PF01369">
    <property type="entry name" value="Sec7"/>
    <property type="match status" value="1"/>
</dbReference>
<feature type="compositionally biased region" description="Polar residues" evidence="1">
    <location>
        <begin position="1005"/>
        <end position="1020"/>
    </location>
</feature>
<dbReference type="SUPFAM" id="SSF50729">
    <property type="entry name" value="PH domain-like"/>
    <property type="match status" value="1"/>
</dbReference>
<dbReference type="GO" id="GO:0005085">
    <property type="term" value="F:guanyl-nucleotide exchange factor activity"/>
    <property type="evidence" value="ECO:0007669"/>
    <property type="project" value="InterPro"/>
</dbReference>
<feature type="compositionally biased region" description="Basic and acidic residues" evidence="1">
    <location>
        <begin position="550"/>
        <end position="560"/>
    </location>
</feature>
<feature type="region of interest" description="Disordered" evidence="1">
    <location>
        <begin position="1"/>
        <end position="86"/>
    </location>
</feature>
<keyword evidence="4" id="KW-1185">Reference proteome</keyword>
<feature type="compositionally biased region" description="Basic and acidic residues" evidence="1">
    <location>
        <begin position="600"/>
        <end position="612"/>
    </location>
</feature>
<evidence type="ECO:0000313" key="4">
    <source>
        <dbReference type="Proteomes" id="UP001337655"/>
    </source>
</evidence>
<dbReference type="GeneID" id="89924578"/>